<keyword evidence="1" id="KW-0479">Metal-binding</keyword>
<dbReference type="GO" id="GO:0004659">
    <property type="term" value="F:prenyltransferase activity"/>
    <property type="evidence" value="ECO:0007669"/>
    <property type="project" value="InterPro"/>
</dbReference>
<dbReference type="SFLD" id="SFLDS00005">
    <property type="entry name" value="Isoprenoid_Synthase_Type_I"/>
    <property type="match status" value="1"/>
</dbReference>
<dbReference type="InterPro" id="IPR008949">
    <property type="entry name" value="Isoprenoid_synthase_dom_sf"/>
</dbReference>
<dbReference type="Pfam" id="PF00348">
    <property type="entry name" value="polyprenyl_synt"/>
    <property type="match status" value="1"/>
</dbReference>
<keyword evidence="2" id="KW-0460">Magnesium</keyword>
<dbReference type="GO" id="GO:0008299">
    <property type="term" value="P:isoprenoid biosynthetic process"/>
    <property type="evidence" value="ECO:0007669"/>
    <property type="project" value="InterPro"/>
</dbReference>
<dbReference type="InterPro" id="IPR000092">
    <property type="entry name" value="Polyprenyl_synt"/>
</dbReference>
<sequence length="259" mass="29622">MAELSEKQKSNEKILLEPYQYLRDHPGKEIRTRLVAAFGLWMSVPQDALDTIREVVEMLHTASLLIDDVEDDSDLRRGVPVAHKIYGIPLTINCANYVYFLALQKVMTLESPTAIAVFTEELLQLHRGQGMDIHWRDSVTCPEEEDYLEMVRNKTGGLLRLAVKLMQICSGSTTDYCPVVDLLGLHFQIRDDYINLQSRKYMDNKGFAEDLTEGKFSFPIIHCIKTGTASRQMLSDLHHLAHCRRHPRARPLGGRDRID</sequence>
<evidence type="ECO:0000256" key="3">
    <source>
        <dbReference type="RuleBase" id="RU004466"/>
    </source>
</evidence>
<dbReference type="InterPro" id="IPR033749">
    <property type="entry name" value="Polyprenyl_synt_CS"/>
</dbReference>
<evidence type="ECO:0000313" key="4">
    <source>
        <dbReference type="EMBL" id="RKO85719.1"/>
    </source>
</evidence>
<dbReference type="OrthoDB" id="6921389at2759"/>
<keyword evidence="3" id="KW-0808">Transferase</keyword>
<name>A0A4P9W0Q0_9FUNG</name>
<dbReference type="Proteomes" id="UP000269721">
    <property type="component" value="Unassembled WGS sequence"/>
</dbReference>
<reference evidence="5" key="1">
    <citation type="journal article" date="2018" name="Nat. Microbiol.">
        <title>Leveraging single-cell genomics to expand the fungal tree of life.</title>
        <authorList>
            <person name="Ahrendt S.R."/>
            <person name="Quandt C.A."/>
            <person name="Ciobanu D."/>
            <person name="Clum A."/>
            <person name="Salamov A."/>
            <person name="Andreopoulos B."/>
            <person name="Cheng J.F."/>
            <person name="Woyke T."/>
            <person name="Pelin A."/>
            <person name="Henrissat B."/>
            <person name="Reynolds N.K."/>
            <person name="Benny G.L."/>
            <person name="Smith M.E."/>
            <person name="James T.Y."/>
            <person name="Grigoriev I.V."/>
        </authorList>
    </citation>
    <scope>NUCLEOTIDE SEQUENCE [LARGE SCALE GENOMIC DNA]</scope>
</reference>
<gene>
    <name evidence="4" type="ORF">BDK51DRAFT_36256</name>
</gene>
<dbReference type="PROSITE" id="PS00444">
    <property type="entry name" value="POLYPRENYL_SYNTHASE_2"/>
    <property type="match status" value="1"/>
</dbReference>
<dbReference type="GO" id="GO:0046872">
    <property type="term" value="F:metal ion binding"/>
    <property type="evidence" value="ECO:0007669"/>
    <property type="project" value="UniProtKB-KW"/>
</dbReference>
<dbReference type="EMBL" id="KZ998811">
    <property type="protein sequence ID" value="RKO85719.1"/>
    <property type="molecule type" value="Genomic_DNA"/>
</dbReference>
<organism evidence="4 5">
    <name type="scientific">Blyttiomyces helicus</name>
    <dbReference type="NCBI Taxonomy" id="388810"/>
    <lineage>
        <taxon>Eukaryota</taxon>
        <taxon>Fungi</taxon>
        <taxon>Fungi incertae sedis</taxon>
        <taxon>Chytridiomycota</taxon>
        <taxon>Chytridiomycota incertae sedis</taxon>
        <taxon>Chytridiomycetes</taxon>
        <taxon>Chytridiomycetes incertae sedis</taxon>
        <taxon>Blyttiomyces</taxon>
    </lineage>
</organism>
<evidence type="ECO:0000313" key="5">
    <source>
        <dbReference type="Proteomes" id="UP000269721"/>
    </source>
</evidence>
<dbReference type="PROSITE" id="PS00723">
    <property type="entry name" value="POLYPRENYL_SYNTHASE_1"/>
    <property type="match status" value="1"/>
</dbReference>
<evidence type="ECO:0000256" key="1">
    <source>
        <dbReference type="ARBA" id="ARBA00022723"/>
    </source>
</evidence>
<dbReference type="SUPFAM" id="SSF48576">
    <property type="entry name" value="Terpenoid synthases"/>
    <property type="match status" value="1"/>
</dbReference>
<dbReference type="PANTHER" id="PTHR12001:SF44">
    <property type="entry name" value="GERANYLGERANYL PYROPHOSPHATE SYNTHASE"/>
    <property type="match status" value="1"/>
</dbReference>
<evidence type="ECO:0000256" key="2">
    <source>
        <dbReference type="ARBA" id="ARBA00022842"/>
    </source>
</evidence>
<accession>A0A4P9W0Q0</accession>
<comment type="similarity">
    <text evidence="3">Belongs to the FPP/GGPP synthase family.</text>
</comment>
<keyword evidence="5" id="KW-1185">Reference proteome</keyword>
<protein>
    <submittedName>
        <fullName evidence="4">Geranylgeranyl diphosphate synthase 1, isoform CRA_a</fullName>
    </submittedName>
</protein>
<dbReference type="AlphaFoldDB" id="A0A4P9W0Q0"/>
<dbReference type="Gene3D" id="1.10.600.10">
    <property type="entry name" value="Farnesyl Diphosphate Synthase"/>
    <property type="match status" value="1"/>
</dbReference>
<dbReference type="PANTHER" id="PTHR12001">
    <property type="entry name" value="GERANYLGERANYL PYROPHOSPHATE SYNTHASE"/>
    <property type="match status" value="1"/>
</dbReference>
<proteinExistence type="inferred from homology"/>
<dbReference type="CDD" id="cd00685">
    <property type="entry name" value="Trans_IPPS_HT"/>
    <property type="match status" value="1"/>
</dbReference>